<keyword evidence="10" id="KW-1185">Reference proteome</keyword>
<reference evidence="9 10" key="1">
    <citation type="submission" date="2019-12" db="EMBL/GenBank/DDBJ databases">
        <authorList>
            <person name="Floudas D."/>
            <person name="Bentzer J."/>
            <person name="Ahren D."/>
            <person name="Johansson T."/>
            <person name="Persson P."/>
            <person name="Tunlid A."/>
        </authorList>
    </citation>
    <scope>NUCLEOTIDE SEQUENCE [LARGE SCALE GENOMIC DNA]</scope>
    <source>
        <strain evidence="9 10">CBS 102.39</strain>
    </source>
</reference>
<organism evidence="9 10">
    <name type="scientific">Agrocybe pediades</name>
    <dbReference type="NCBI Taxonomy" id="84607"/>
    <lineage>
        <taxon>Eukaryota</taxon>
        <taxon>Fungi</taxon>
        <taxon>Dikarya</taxon>
        <taxon>Basidiomycota</taxon>
        <taxon>Agaricomycotina</taxon>
        <taxon>Agaricomycetes</taxon>
        <taxon>Agaricomycetidae</taxon>
        <taxon>Agaricales</taxon>
        <taxon>Agaricineae</taxon>
        <taxon>Strophariaceae</taxon>
        <taxon>Agrocybe</taxon>
    </lineage>
</organism>
<dbReference type="GO" id="GO:0005524">
    <property type="term" value="F:ATP binding"/>
    <property type="evidence" value="ECO:0007669"/>
    <property type="project" value="UniProtKB-UniRule"/>
</dbReference>
<dbReference type="InterPro" id="IPR001245">
    <property type="entry name" value="Ser-Thr/Tyr_kinase_cat_dom"/>
</dbReference>
<evidence type="ECO:0000256" key="2">
    <source>
        <dbReference type="ARBA" id="ARBA00022679"/>
    </source>
</evidence>
<sequence length="1391" mass="152524">MSSSGSSSSPSTTPVNRPIPLPQDSTSSTGSTSGGTPRISSPLNPLTPKKSPIALPTVDQSHADPSAGINHRVHSLSDPTRDVHRLHPSQGMSITALAAAAQGNGGLASISAPELDIYSDEIKSTFRERSRSPSRSMHAAGGDQSKLGIITDAAALSSSWWAEKHTGRSWHDVPKRKKTLPADHAVALEDTRKRVAQAVVSALGTAADVAHEALFLGVELLELAPIPGLRAAASTLLNIWDAAQNVDMNRLGCLRLTERCADILIAVREEIHEAGDEVGEELADPIAKLEHAFMHIYRFMLKQNNRPWLKRYLKRDEILRDIAGCDSMLRDALSIFGVSIQIRTLKQVQRNERIREQQTQELISALRASASAGRILIPDAGLKMIDGLDVDITSTDRDPYFLETGYSYDTVTQFAATSNNALGLSHLESEAEPLTPTKENSGSSGHTSNHDVLPALATIQNVQNSLDAARDSTDLRNLMRAALQTSSDAEMIEVLQIGRQEMPDAIKTLQRALEKLSERDAAAAVANADGGSYGSSMDGSGTLPSKGVVLGKITRRVSLKEPSSSQAVSAGDPGQPLVRRSTIISMESNSSSEVSASGASSSDVRKRDTLDREFIETGIDALRRMSRGQETTVPSWTITKYEVDRDEKIGIGFFSDVYKGVWRGRTVAIKVLAETTPRKLFIREIGIWKTLNHPNVLPLYGASSATGDPPWFFVSPYLKNGTLVEHLKRVEHEQRPPGLGVGHSSGHVMTTSMLQTPRSQGWRANTLPPVAWSVSSPPGGGGALPPQGSVTPPLGTSRKKSPTRNGEASNNNNIATASEVDRSWDLIRFMHEIAKGMEYLHAKGVLHGDLKASNVLVDDKYRCVISDFGQSEMKSEAFRISGTPPPHGTLRWQAPEFMSGKSQLTQAVDVWAFSITCVEILTMGRMPWPLMDDTAVRHFVLNDNSRPPIPKHSRFNTPKLQDVLRGCWHANPDERVTFSKIARDLKLIRKSSGLAGFESPRLPAIEDAPEHVSSPSPDLRPVELPKYLQEGQGSLPPDDVLVTETVTAGSQLSHHTTQDGSTSEQSKDPVHRENTVARGIKMPEPVIFTPGPSSRTSSIVASIHSEEHINIVDYDAGYESPPPIDTRIAEMKNERRYRMLLMHDFHPSLTLALWDPSPVEIGAVGYLSRPQGRFITLFNALNPRKGSHPGIQLLPSIYGYGQVKDDVQRLPKKTVAQRAMDIFIGSLNFRNSSEDIVRRPAFPLRAGHKAAYLYTEATEYRYMLSLDAPKKWFQANVDAILRVYAYSHQIQKEDLFLIIGTLQTPAYALLVSHHHPEGHARFNVYANPQVGQPWGMFTTDTEIHELGPTYDERDETPRPVISKISNHGDPWAAVLLARLRFKPDVLEPTSK</sequence>
<dbReference type="PROSITE" id="PS00107">
    <property type="entry name" value="PROTEIN_KINASE_ATP"/>
    <property type="match status" value="1"/>
</dbReference>
<dbReference type="InterPro" id="IPR008271">
    <property type="entry name" value="Ser/Thr_kinase_AS"/>
</dbReference>
<dbReference type="CDD" id="cd21037">
    <property type="entry name" value="MLKL_NTD"/>
    <property type="match status" value="1"/>
</dbReference>
<keyword evidence="4" id="KW-0418">Kinase</keyword>
<comment type="caution">
    <text evidence="9">The sequence shown here is derived from an EMBL/GenBank/DDBJ whole genome shotgun (WGS) entry which is preliminary data.</text>
</comment>
<evidence type="ECO:0000256" key="5">
    <source>
        <dbReference type="ARBA" id="ARBA00022840"/>
    </source>
</evidence>
<feature type="region of interest" description="Disordered" evidence="7">
    <location>
        <begin position="768"/>
        <end position="814"/>
    </location>
</feature>
<dbReference type="GO" id="GO:0004674">
    <property type="term" value="F:protein serine/threonine kinase activity"/>
    <property type="evidence" value="ECO:0007669"/>
    <property type="project" value="UniProtKB-KW"/>
</dbReference>
<evidence type="ECO:0000313" key="9">
    <source>
        <dbReference type="EMBL" id="KAF4623603.1"/>
    </source>
</evidence>
<feature type="region of interest" description="Disordered" evidence="7">
    <location>
        <begin position="1"/>
        <end position="82"/>
    </location>
</feature>
<dbReference type="InterPro" id="IPR017441">
    <property type="entry name" value="Protein_kinase_ATP_BS"/>
</dbReference>
<name>A0A8H4R651_9AGAR</name>
<evidence type="ECO:0000256" key="7">
    <source>
        <dbReference type="SAM" id="MobiDB-lite"/>
    </source>
</evidence>
<dbReference type="Gene3D" id="3.30.200.20">
    <property type="entry name" value="Phosphorylase Kinase, domain 1"/>
    <property type="match status" value="1"/>
</dbReference>
<dbReference type="Proteomes" id="UP000521872">
    <property type="component" value="Unassembled WGS sequence"/>
</dbReference>
<accession>A0A8H4R651</accession>
<feature type="region of interest" description="Disordered" evidence="7">
    <location>
        <begin position="1049"/>
        <end position="1071"/>
    </location>
</feature>
<evidence type="ECO:0000256" key="1">
    <source>
        <dbReference type="ARBA" id="ARBA00022527"/>
    </source>
</evidence>
<dbReference type="EMBL" id="JAACJL010000001">
    <property type="protein sequence ID" value="KAF4623603.1"/>
    <property type="molecule type" value="Genomic_DNA"/>
</dbReference>
<evidence type="ECO:0000313" key="10">
    <source>
        <dbReference type="Proteomes" id="UP000521872"/>
    </source>
</evidence>
<evidence type="ECO:0000259" key="8">
    <source>
        <dbReference type="PROSITE" id="PS50011"/>
    </source>
</evidence>
<feature type="binding site" evidence="6">
    <location>
        <position position="679"/>
    </location>
    <ligand>
        <name>ATP</name>
        <dbReference type="ChEBI" id="CHEBI:30616"/>
    </ligand>
</feature>
<dbReference type="Gene3D" id="1.10.510.10">
    <property type="entry name" value="Transferase(Phosphotransferase) domain 1"/>
    <property type="match status" value="1"/>
</dbReference>
<dbReference type="InterPro" id="IPR059179">
    <property type="entry name" value="MLKL-like_MCAfunc"/>
</dbReference>
<dbReference type="Gene3D" id="1.20.930.20">
    <property type="entry name" value="Adaptor protein Cbl, N-terminal domain"/>
    <property type="match status" value="1"/>
</dbReference>
<dbReference type="GO" id="GO:0007166">
    <property type="term" value="P:cell surface receptor signaling pathway"/>
    <property type="evidence" value="ECO:0007669"/>
    <property type="project" value="InterPro"/>
</dbReference>
<feature type="compositionally biased region" description="Low complexity" evidence="7">
    <location>
        <begin position="1"/>
        <end position="14"/>
    </location>
</feature>
<evidence type="ECO:0000256" key="4">
    <source>
        <dbReference type="ARBA" id="ARBA00022777"/>
    </source>
</evidence>
<dbReference type="PANTHER" id="PTHR44329:SF288">
    <property type="entry name" value="MITOGEN-ACTIVATED PROTEIN KINASE KINASE KINASE 20"/>
    <property type="match status" value="1"/>
</dbReference>
<keyword evidence="5 6" id="KW-0067">ATP-binding</keyword>
<proteinExistence type="predicted"/>
<dbReference type="InterPro" id="IPR051681">
    <property type="entry name" value="Ser/Thr_Kinases-Pseudokinases"/>
</dbReference>
<evidence type="ECO:0000256" key="6">
    <source>
        <dbReference type="PROSITE-ProRule" id="PRU10141"/>
    </source>
</evidence>
<keyword evidence="2" id="KW-0808">Transferase</keyword>
<dbReference type="PROSITE" id="PS00108">
    <property type="entry name" value="PROTEIN_KINASE_ST"/>
    <property type="match status" value="1"/>
</dbReference>
<keyword evidence="3 6" id="KW-0547">Nucleotide-binding</keyword>
<feature type="compositionally biased region" description="Polar residues" evidence="7">
    <location>
        <begin position="1049"/>
        <end position="1064"/>
    </location>
</feature>
<dbReference type="SMART" id="SM00220">
    <property type="entry name" value="S_TKc"/>
    <property type="match status" value="1"/>
</dbReference>
<feature type="domain" description="Protein kinase" evidence="8">
    <location>
        <begin position="643"/>
        <end position="987"/>
    </location>
</feature>
<evidence type="ECO:0000256" key="3">
    <source>
        <dbReference type="ARBA" id="ARBA00022741"/>
    </source>
</evidence>
<dbReference type="InterPro" id="IPR036537">
    <property type="entry name" value="Adaptor_Cbl_N_dom_sf"/>
</dbReference>
<protein>
    <recommendedName>
        <fullName evidence="8">Protein kinase domain-containing protein</fullName>
    </recommendedName>
</protein>
<feature type="compositionally biased region" description="Polar residues" evidence="7">
    <location>
        <begin position="803"/>
        <end position="814"/>
    </location>
</feature>
<dbReference type="Pfam" id="PF07714">
    <property type="entry name" value="PK_Tyr_Ser-Thr"/>
    <property type="match status" value="1"/>
</dbReference>
<dbReference type="InterPro" id="IPR000719">
    <property type="entry name" value="Prot_kinase_dom"/>
</dbReference>
<gene>
    <name evidence="9" type="ORF">D9613_002362</name>
</gene>
<dbReference type="PANTHER" id="PTHR44329">
    <property type="entry name" value="SERINE/THREONINE-PROTEIN KINASE TNNI3K-RELATED"/>
    <property type="match status" value="1"/>
</dbReference>
<dbReference type="InterPro" id="IPR011009">
    <property type="entry name" value="Kinase-like_dom_sf"/>
</dbReference>
<feature type="compositionally biased region" description="Low complexity" evidence="7">
    <location>
        <begin position="768"/>
        <end position="777"/>
    </location>
</feature>
<keyword evidence="1" id="KW-0723">Serine/threonine-protein kinase</keyword>
<dbReference type="SUPFAM" id="SSF56112">
    <property type="entry name" value="Protein kinase-like (PK-like)"/>
    <property type="match status" value="1"/>
</dbReference>
<dbReference type="PROSITE" id="PS50011">
    <property type="entry name" value="PROTEIN_KINASE_DOM"/>
    <property type="match status" value="1"/>
</dbReference>
<feature type="compositionally biased region" description="Low complexity" evidence="7">
    <location>
        <begin position="25"/>
        <end position="36"/>
    </location>
</feature>